<dbReference type="InterPro" id="IPR000150">
    <property type="entry name" value="Cof"/>
</dbReference>
<dbReference type="NCBIfam" id="TIGR00099">
    <property type="entry name" value="Cof-subfamily"/>
    <property type="match status" value="1"/>
</dbReference>
<dbReference type="SUPFAM" id="SSF56784">
    <property type="entry name" value="HAD-like"/>
    <property type="match status" value="1"/>
</dbReference>
<gene>
    <name evidence="1" type="ORF">FC86_GL000612</name>
</gene>
<sequence>MDGTLLNDKLELSQTNAQTIKKAQEKGVEFIVATGRSLTEARPLVEGAGLKASYITLNGAMVFDPDGNVAVEIPLEKERTQDLMTLLNQHGFYFELVTNKGLVSDSRVGRIKNVADLIVSLNPGTDFKTGIALASARAELMDILYVDDYNKILNDDSFKVMKMVVFDENGPDVFKDLRHTLEQKDDLIITSSSPNNVEINHKDAQKGIALARYAEEKNIGIADVMAIGDNYNDESMIRTAGLPVAMENAVPEIKELSKYITDTNKNNGVAKAIEHFIDLN</sequence>
<dbReference type="GO" id="GO:0000287">
    <property type="term" value="F:magnesium ion binding"/>
    <property type="evidence" value="ECO:0007669"/>
    <property type="project" value="TreeGrafter"/>
</dbReference>
<dbReference type="NCBIfam" id="TIGR01484">
    <property type="entry name" value="HAD-SF-IIB"/>
    <property type="match status" value="1"/>
</dbReference>
<dbReference type="InterPro" id="IPR036412">
    <property type="entry name" value="HAD-like_sf"/>
</dbReference>
<proteinExistence type="predicted"/>
<dbReference type="GO" id="GO:0016791">
    <property type="term" value="F:phosphatase activity"/>
    <property type="evidence" value="ECO:0007669"/>
    <property type="project" value="UniProtKB-ARBA"/>
</dbReference>
<dbReference type="InterPro" id="IPR006379">
    <property type="entry name" value="HAD-SF_hydro_IIB"/>
</dbReference>
<name>A0A0R2DTZ7_9LACO</name>
<comment type="caution">
    <text evidence="1">The sequence shown here is derived from an EMBL/GenBank/DDBJ whole genome shotgun (WGS) entry which is preliminary data.</text>
</comment>
<dbReference type="Gene3D" id="3.30.1240.10">
    <property type="match status" value="1"/>
</dbReference>
<dbReference type="Proteomes" id="UP000051378">
    <property type="component" value="Unassembled WGS sequence"/>
</dbReference>
<dbReference type="AlphaFoldDB" id="A0A0R2DTZ7"/>
<dbReference type="PROSITE" id="PS01229">
    <property type="entry name" value="COF_2"/>
    <property type="match status" value="1"/>
</dbReference>
<dbReference type="Gene3D" id="3.40.50.1000">
    <property type="entry name" value="HAD superfamily/HAD-like"/>
    <property type="match status" value="1"/>
</dbReference>
<dbReference type="PATRIC" id="fig|1423744.4.peg.630"/>
<protein>
    <submittedName>
        <fullName evidence="1">Cof-like hydrolase family protein</fullName>
    </submittedName>
</protein>
<organism evidence="1 2">
    <name type="scientific">Holzapfeliella floricola DSM 23037 = JCM 16512</name>
    <dbReference type="NCBI Taxonomy" id="1423744"/>
    <lineage>
        <taxon>Bacteria</taxon>
        <taxon>Bacillati</taxon>
        <taxon>Bacillota</taxon>
        <taxon>Bacilli</taxon>
        <taxon>Lactobacillales</taxon>
        <taxon>Lactobacillaceae</taxon>
        <taxon>Holzapfeliella</taxon>
    </lineage>
</organism>
<dbReference type="PANTHER" id="PTHR10000:SF55">
    <property type="entry name" value="5-AMINO-6-(5-PHOSPHO-D-RIBITYLAMINO)URACIL PHOSPHATASE YCSE"/>
    <property type="match status" value="1"/>
</dbReference>
<dbReference type="EMBL" id="AYZL01000020">
    <property type="protein sequence ID" value="KRN03508.1"/>
    <property type="molecule type" value="Genomic_DNA"/>
</dbReference>
<reference evidence="1 2" key="1">
    <citation type="journal article" date="2015" name="Genome Announc.">
        <title>Expanding the biotechnology potential of lactobacilli through comparative genomics of 213 strains and associated genera.</title>
        <authorList>
            <person name="Sun Z."/>
            <person name="Harris H.M."/>
            <person name="McCann A."/>
            <person name="Guo C."/>
            <person name="Argimon S."/>
            <person name="Zhang W."/>
            <person name="Yang X."/>
            <person name="Jeffery I.B."/>
            <person name="Cooney J.C."/>
            <person name="Kagawa T.F."/>
            <person name="Liu W."/>
            <person name="Song Y."/>
            <person name="Salvetti E."/>
            <person name="Wrobel A."/>
            <person name="Rasinkangas P."/>
            <person name="Parkhill J."/>
            <person name="Rea M.C."/>
            <person name="O'Sullivan O."/>
            <person name="Ritari J."/>
            <person name="Douillard F.P."/>
            <person name="Paul Ross R."/>
            <person name="Yang R."/>
            <person name="Briner A.E."/>
            <person name="Felis G.E."/>
            <person name="de Vos W.M."/>
            <person name="Barrangou R."/>
            <person name="Klaenhammer T.R."/>
            <person name="Caufield P.W."/>
            <person name="Cui Y."/>
            <person name="Zhang H."/>
            <person name="O'Toole P.W."/>
        </authorList>
    </citation>
    <scope>NUCLEOTIDE SEQUENCE [LARGE SCALE GENOMIC DNA]</scope>
    <source>
        <strain evidence="1 2">DSM 23037</strain>
    </source>
</reference>
<accession>A0A0R2DTZ7</accession>
<dbReference type="CDD" id="cd07516">
    <property type="entry name" value="HAD_Pase"/>
    <property type="match status" value="1"/>
</dbReference>
<dbReference type="PANTHER" id="PTHR10000">
    <property type="entry name" value="PHOSPHOSERINE PHOSPHATASE"/>
    <property type="match status" value="1"/>
</dbReference>
<keyword evidence="1" id="KW-0378">Hydrolase</keyword>
<dbReference type="InterPro" id="IPR023214">
    <property type="entry name" value="HAD_sf"/>
</dbReference>
<evidence type="ECO:0000313" key="2">
    <source>
        <dbReference type="Proteomes" id="UP000051378"/>
    </source>
</evidence>
<keyword evidence="2" id="KW-1185">Reference proteome</keyword>
<dbReference type="STRING" id="1423744.FC86_GL000612"/>
<evidence type="ECO:0000313" key="1">
    <source>
        <dbReference type="EMBL" id="KRN03508.1"/>
    </source>
</evidence>
<dbReference type="Pfam" id="PF08282">
    <property type="entry name" value="Hydrolase_3"/>
    <property type="match status" value="1"/>
</dbReference>
<dbReference type="GO" id="GO:0005829">
    <property type="term" value="C:cytosol"/>
    <property type="evidence" value="ECO:0007669"/>
    <property type="project" value="TreeGrafter"/>
</dbReference>